<gene>
    <name evidence="10" type="ORF">FLL46_26785</name>
</gene>
<dbReference type="NCBIfam" id="TIGR00254">
    <property type="entry name" value="GGDEF"/>
    <property type="match status" value="1"/>
</dbReference>
<proteinExistence type="predicted"/>
<dbReference type="InterPro" id="IPR000160">
    <property type="entry name" value="GGDEF_dom"/>
</dbReference>
<dbReference type="InterPro" id="IPR043128">
    <property type="entry name" value="Rev_trsase/Diguanyl_cyclase"/>
</dbReference>
<keyword evidence="5" id="KW-0597">Phosphoprotein</keyword>
<dbReference type="PROSITE" id="PS50883">
    <property type="entry name" value="EAL"/>
    <property type="match status" value="1"/>
</dbReference>
<dbReference type="GO" id="GO:0000160">
    <property type="term" value="P:phosphorelay signal transduction system"/>
    <property type="evidence" value="ECO:0007669"/>
    <property type="project" value="InterPro"/>
</dbReference>
<name>A0A545TS16_9GAMM</name>
<dbReference type="EMBL" id="VIKS01000019">
    <property type="protein sequence ID" value="TQV80017.1"/>
    <property type="molecule type" value="Genomic_DNA"/>
</dbReference>
<evidence type="ECO:0000256" key="6">
    <source>
        <dbReference type="SAM" id="Coils"/>
    </source>
</evidence>
<dbReference type="SMART" id="SM00267">
    <property type="entry name" value="GGDEF"/>
    <property type="match status" value="1"/>
</dbReference>
<dbReference type="AlphaFoldDB" id="A0A545TS16"/>
<dbReference type="FunFam" id="3.30.70.270:FF:000001">
    <property type="entry name" value="Diguanylate cyclase domain protein"/>
    <property type="match status" value="1"/>
</dbReference>
<evidence type="ECO:0000256" key="5">
    <source>
        <dbReference type="PROSITE-ProRule" id="PRU00169"/>
    </source>
</evidence>
<dbReference type="SUPFAM" id="SSF55781">
    <property type="entry name" value="GAF domain-like"/>
    <property type="match status" value="1"/>
</dbReference>
<evidence type="ECO:0000259" key="8">
    <source>
        <dbReference type="PROSITE" id="PS50883"/>
    </source>
</evidence>
<dbReference type="SMART" id="SM00448">
    <property type="entry name" value="REC"/>
    <property type="match status" value="1"/>
</dbReference>
<keyword evidence="6" id="KW-0175">Coiled coil</keyword>
<dbReference type="PANTHER" id="PTHR44757">
    <property type="entry name" value="DIGUANYLATE CYCLASE DGCP"/>
    <property type="match status" value="1"/>
</dbReference>
<dbReference type="PROSITE" id="PS50887">
    <property type="entry name" value="GGDEF"/>
    <property type="match status" value="1"/>
</dbReference>
<dbReference type="Gene3D" id="3.20.20.450">
    <property type="entry name" value="EAL domain"/>
    <property type="match status" value="1"/>
</dbReference>
<dbReference type="PROSITE" id="PS50110">
    <property type="entry name" value="RESPONSE_REGULATORY"/>
    <property type="match status" value="1"/>
</dbReference>
<dbReference type="SMART" id="SM00052">
    <property type="entry name" value="EAL"/>
    <property type="match status" value="1"/>
</dbReference>
<dbReference type="EC" id="3.1.4.52" evidence="2"/>
<dbReference type="GO" id="GO:0071111">
    <property type="term" value="F:cyclic-guanylate-specific phosphodiesterase activity"/>
    <property type="evidence" value="ECO:0007669"/>
    <property type="project" value="UniProtKB-EC"/>
</dbReference>
<dbReference type="SUPFAM" id="SSF55073">
    <property type="entry name" value="Nucleotide cyclase"/>
    <property type="match status" value="1"/>
</dbReference>
<comment type="caution">
    <text evidence="10">The sequence shown here is derived from an EMBL/GenBank/DDBJ whole genome shotgun (WGS) entry which is preliminary data.</text>
</comment>
<sequence>MLRRRILTERPSMSLPPSNNYQSTAASKDINQTIVNALTAKNFNETLTIIVNQCRQLSDANQVTLSYAPDGDFNNTIQAHSFSEKYKEYNPLDLQLLNGEIFRDLQRANKSRRKTQKELVAHSIWKNKEIFKDHSCLKHPQVCGYLITPIRAIDNSIIGALLFSDKITGDFTLRDTKRIEQLAGVIARAFDLQMHQEKIDQLLKSLTKQQRLLEDQKQELKKRATDISYLSKHDELTGLDNRSALKEKLQWSISMAELNHQILAVVMLDLDHFKLVNDSLGHQAGDKILITIGTRLINSVRQADIVARHGGDEFVLVLNDQSSAAATLNLLQRTLEDIQQPIQYANQEINVTCSIGFSLFPKDGQDAETLLKHADTALHQTKKDSRGQFSFFRPEMQKELQERVSLETELRHAVQQNEFELHYQPQVDMNSGNIIGLEALIRWQHPRLGVIPPAQFIPLAEEIGLISQIGEWVLKTACQQNKSWQNEGHSKVTVAVNFSAKQLMQTNIVQLVNNVLSESGLEARYLVIEITESLSMTDPETTITIMQALKTLGVKISIDDFGTGYSNLSYLKRFPIDEIKIDRAFVKDITTDPHDLAITKTIIAIAHCLDLKVIAEGIETQSQLALLIQQKCDMMQGYYFSRPLTAESCSQLLVENPSIKLDEIRQNKYQRSLLIVDDEKRILSSIKRLLRPLKLNIFEAENAEAALELMALHKIDVILCDIMMPGMDGIEFFSRIHQMYPETTRIILSGQTNFNVATDAINRGAIYKFLTKPWKNDKLCSEIEAAFRHHEASFEQRNESVE</sequence>
<accession>A0A545TS16</accession>
<dbReference type="InterPro" id="IPR011006">
    <property type="entry name" value="CheY-like_superfamily"/>
</dbReference>
<dbReference type="Gene3D" id="3.30.70.270">
    <property type="match status" value="1"/>
</dbReference>
<feature type="domain" description="Response regulatory" evidence="7">
    <location>
        <begin position="672"/>
        <end position="787"/>
    </location>
</feature>
<feature type="modified residue" description="4-aspartylphosphate" evidence="5">
    <location>
        <position position="721"/>
    </location>
</feature>
<dbReference type="SUPFAM" id="SSF141868">
    <property type="entry name" value="EAL domain-like"/>
    <property type="match status" value="1"/>
</dbReference>
<dbReference type="CDD" id="cd01948">
    <property type="entry name" value="EAL"/>
    <property type="match status" value="1"/>
</dbReference>
<feature type="coiled-coil region" evidence="6">
    <location>
        <begin position="192"/>
        <end position="223"/>
    </location>
</feature>
<dbReference type="CDD" id="cd17569">
    <property type="entry name" value="REC_HupR-like"/>
    <property type="match status" value="1"/>
</dbReference>
<feature type="domain" description="GGDEF" evidence="9">
    <location>
        <begin position="261"/>
        <end position="394"/>
    </location>
</feature>
<dbReference type="CDD" id="cd01949">
    <property type="entry name" value="GGDEF"/>
    <property type="match status" value="1"/>
</dbReference>
<dbReference type="InterPro" id="IPR001789">
    <property type="entry name" value="Sig_transdc_resp-reg_receiver"/>
</dbReference>
<evidence type="ECO:0000256" key="4">
    <source>
        <dbReference type="ARBA" id="ARBA00051114"/>
    </source>
</evidence>
<dbReference type="Pfam" id="PF00990">
    <property type="entry name" value="GGDEF"/>
    <property type="match status" value="1"/>
</dbReference>
<dbReference type="InterPro" id="IPR001633">
    <property type="entry name" value="EAL_dom"/>
</dbReference>
<dbReference type="Pfam" id="PF00072">
    <property type="entry name" value="Response_reg"/>
    <property type="match status" value="1"/>
</dbReference>
<evidence type="ECO:0000313" key="11">
    <source>
        <dbReference type="Proteomes" id="UP000315439"/>
    </source>
</evidence>
<evidence type="ECO:0000313" key="10">
    <source>
        <dbReference type="EMBL" id="TQV80017.1"/>
    </source>
</evidence>
<dbReference type="InterPro" id="IPR035919">
    <property type="entry name" value="EAL_sf"/>
</dbReference>
<dbReference type="GO" id="GO:0071732">
    <property type="term" value="P:cellular response to nitric oxide"/>
    <property type="evidence" value="ECO:0007669"/>
    <property type="project" value="UniProtKB-ARBA"/>
</dbReference>
<dbReference type="Proteomes" id="UP000315439">
    <property type="component" value="Unassembled WGS sequence"/>
</dbReference>
<dbReference type="SUPFAM" id="SSF52172">
    <property type="entry name" value="CheY-like"/>
    <property type="match status" value="1"/>
</dbReference>
<dbReference type="Gene3D" id="3.40.50.2300">
    <property type="match status" value="1"/>
</dbReference>
<evidence type="ECO:0000259" key="9">
    <source>
        <dbReference type="PROSITE" id="PS50887"/>
    </source>
</evidence>
<comment type="catalytic activity">
    <reaction evidence="4">
        <text>3',3'-c-di-GMP + H2O = 5'-phosphoguanylyl(3'-&gt;5')guanosine + H(+)</text>
        <dbReference type="Rhea" id="RHEA:24902"/>
        <dbReference type="ChEBI" id="CHEBI:15377"/>
        <dbReference type="ChEBI" id="CHEBI:15378"/>
        <dbReference type="ChEBI" id="CHEBI:58754"/>
        <dbReference type="ChEBI" id="CHEBI:58805"/>
        <dbReference type="EC" id="3.1.4.52"/>
    </reaction>
    <physiologicalReaction direction="left-to-right" evidence="4">
        <dbReference type="Rhea" id="RHEA:24903"/>
    </physiologicalReaction>
</comment>
<dbReference type="InterPro" id="IPR029787">
    <property type="entry name" value="Nucleotide_cyclase"/>
</dbReference>
<organism evidence="10 11">
    <name type="scientific">Aliikangiella coralliicola</name>
    <dbReference type="NCBI Taxonomy" id="2592383"/>
    <lineage>
        <taxon>Bacteria</taxon>
        <taxon>Pseudomonadati</taxon>
        <taxon>Pseudomonadota</taxon>
        <taxon>Gammaproteobacteria</taxon>
        <taxon>Oceanospirillales</taxon>
        <taxon>Pleioneaceae</taxon>
        <taxon>Aliikangiella</taxon>
    </lineage>
</organism>
<evidence type="ECO:0000256" key="1">
    <source>
        <dbReference type="ARBA" id="ARBA00001946"/>
    </source>
</evidence>
<evidence type="ECO:0000259" key="7">
    <source>
        <dbReference type="PROSITE" id="PS50110"/>
    </source>
</evidence>
<evidence type="ECO:0000256" key="3">
    <source>
        <dbReference type="ARBA" id="ARBA00022636"/>
    </source>
</evidence>
<dbReference type="OrthoDB" id="9804951at2"/>
<comment type="cofactor">
    <cofactor evidence="1">
        <name>Mg(2+)</name>
        <dbReference type="ChEBI" id="CHEBI:18420"/>
    </cofactor>
</comment>
<feature type="domain" description="EAL" evidence="8">
    <location>
        <begin position="403"/>
        <end position="657"/>
    </location>
</feature>
<protein>
    <recommendedName>
        <fullName evidence="2">cyclic-guanylate-specific phosphodiesterase</fullName>
        <ecNumber evidence="2">3.1.4.52</ecNumber>
    </recommendedName>
</protein>
<dbReference type="InterPro" id="IPR052155">
    <property type="entry name" value="Biofilm_reg_signaling"/>
</dbReference>
<keyword evidence="11" id="KW-1185">Reference proteome</keyword>
<reference evidence="10 11" key="1">
    <citation type="submission" date="2019-07" db="EMBL/GenBank/DDBJ databases">
        <title>Draft genome for Aliikangiella sp. M105.</title>
        <authorList>
            <person name="Wang G."/>
        </authorList>
    </citation>
    <scope>NUCLEOTIDE SEQUENCE [LARGE SCALE GENOMIC DNA]</scope>
    <source>
        <strain evidence="10 11">M105</strain>
    </source>
</reference>
<evidence type="ECO:0000256" key="2">
    <source>
        <dbReference type="ARBA" id="ARBA00012282"/>
    </source>
</evidence>
<dbReference type="Gene3D" id="3.30.450.40">
    <property type="match status" value="1"/>
</dbReference>
<dbReference type="InterPro" id="IPR029016">
    <property type="entry name" value="GAF-like_dom_sf"/>
</dbReference>
<keyword evidence="3" id="KW-0973">c-di-GMP</keyword>
<dbReference type="Pfam" id="PF00563">
    <property type="entry name" value="EAL"/>
    <property type="match status" value="1"/>
</dbReference>
<dbReference type="PANTHER" id="PTHR44757:SF2">
    <property type="entry name" value="BIOFILM ARCHITECTURE MAINTENANCE PROTEIN MBAA"/>
    <property type="match status" value="1"/>
</dbReference>
<dbReference type="FunFam" id="3.20.20.450:FF:000001">
    <property type="entry name" value="Cyclic di-GMP phosphodiesterase yahA"/>
    <property type="match status" value="1"/>
</dbReference>